<comment type="caution">
    <text evidence="4">The sequence shown here is derived from an EMBL/GenBank/DDBJ whole genome shotgun (WGS) entry which is preliminary data.</text>
</comment>
<organism evidence="4 5">
    <name type="scientific">Perilla frutescens var. hirtella</name>
    <name type="common">Perilla citriodora</name>
    <name type="synonym">Perilla setoyensis</name>
    <dbReference type="NCBI Taxonomy" id="608512"/>
    <lineage>
        <taxon>Eukaryota</taxon>
        <taxon>Viridiplantae</taxon>
        <taxon>Streptophyta</taxon>
        <taxon>Embryophyta</taxon>
        <taxon>Tracheophyta</taxon>
        <taxon>Spermatophyta</taxon>
        <taxon>Magnoliopsida</taxon>
        <taxon>eudicotyledons</taxon>
        <taxon>Gunneridae</taxon>
        <taxon>Pentapetalae</taxon>
        <taxon>asterids</taxon>
        <taxon>lamiids</taxon>
        <taxon>Lamiales</taxon>
        <taxon>Lamiaceae</taxon>
        <taxon>Nepetoideae</taxon>
        <taxon>Elsholtzieae</taxon>
        <taxon>Perilla</taxon>
    </lineage>
</organism>
<name>A0AAD4JNA2_PERFH</name>
<evidence type="ECO:0000313" key="4">
    <source>
        <dbReference type="EMBL" id="KAH6836932.1"/>
    </source>
</evidence>
<keyword evidence="1" id="KW-0853">WD repeat</keyword>
<dbReference type="InterPro" id="IPR001680">
    <property type="entry name" value="WD40_rpt"/>
</dbReference>
<accession>A0AAD4JNA2</accession>
<dbReference type="AlphaFoldDB" id="A0AAD4JNA2"/>
<evidence type="ECO:0000256" key="2">
    <source>
        <dbReference type="ARBA" id="ARBA00022737"/>
    </source>
</evidence>
<dbReference type="Proteomes" id="UP001190926">
    <property type="component" value="Unassembled WGS sequence"/>
</dbReference>
<dbReference type="PANTHER" id="PTHR44436">
    <property type="entry name" value="F-BOX/WD REPEAT-CONTAINING PROTEIN 2"/>
    <property type="match status" value="1"/>
</dbReference>
<keyword evidence="2" id="KW-0677">Repeat</keyword>
<dbReference type="SUPFAM" id="SSF81383">
    <property type="entry name" value="F-box domain"/>
    <property type="match status" value="1"/>
</dbReference>
<reference evidence="4 5" key="1">
    <citation type="journal article" date="2021" name="Nat. Commun.">
        <title>Incipient diploidization of the medicinal plant Perilla within 10,000 years.</title>
        <authorList>
            <person name="Zhang Y."/>
            <person name="Shen Q."/>
            <person name="Leng L."/>
            <person name="Zhang D."/>
            <person name="Chen S."/>
            <person name="Shi Y."/>
            <person name="Ning Z."/>
            <person name="Chen S."/>
        </authorList>
    </citation>
    <scope>NUCLEOTIDE SEQUENCE [LARGE SCALE GENOMIC DNA]</scope>
    <source>
        <strain evidence="5">cv. PC099</strain>
    </source>
</reference>
<keyword evidence="5" id="KW-1185">Reference proteome</keyword>
<dbReference type="InterPro" id="IPR036047">
    <property type="entry name" value="F-box-like_dom_sf"/>
</dbReference>
<protein>
    <submittedName>
        <fullName evidence="4">F-box family protein with WD40/YVTN repeat doamin</fullName>
    </submittedName>
</protein>
<dbReference type="Gene3D" id="2.130.10.10">
    <property type="entry name" value="YVTN repeat-like/Quinoprotein amine dehydrogenase"/>
    <property type="match status" value="1"/>
</dbReference>
<proteinExistence type="predicted"/>
<dbReference type="InterPro" id="IPR042627">
    <property type="entry name" value="FBXW2"/>
</dbReference>
<feature type="domain" description="F-box" evidence="3">
    <location>
        <begin position="23"/>
        <end position="73"/>
    </location>
</feature>
<dbReference type="SMART" id="SM00256">
    <property type="entry name" value="FBOX"/>
    <property type="match status" value="1"/>
</dbReference>
<dbReference type="SUPFAM" id="SSF50978">
    <property type="entry name" value="WD40 repeat-like"/>
    <property type="match status" value="1"/>
</dbReference>
<evidence type="ECO:0000256" key="1">
    <source>
        <dbReference type="ARBA" id="ARBA00022574"/>
    </source>
</evidence>
<dbReference type="PROSITE" id="PS50181">
    <property type="entry name" value="FBOX"/>
    <property type="match status" value="1"/>
</dbReference>
<dbReference type="InterPro" id="IPR001810">
    <property type="entry name" value="F-box_dom"/>
</dbReference>
<sequence>MDPMSSADIRSPASAKRRRRVFPTTVDALGDDALCMIFAFLDLVYLIRCSAVCKSWRTVINKLKLLQIQYHKQQQADSASVSDLSNYSEKLVNIHMEQLAMRRQRSSLHEGSVDIFQWKAHSVGFNKCRMKMGLILTGVGDEVMRLWSAESCKGLDEYQLPDRAPLIDFDFDEGKVVGLVGTRICIWRRTGTRDLFSSREGLFTRGLCMCYVDPQAVVGCEDGKARVFDMYSRKVSQIIKMHPGAISSLCFSDEQLIVSGSSLGSISISDLSSDQRVVTLDTTSSAGIKTLYLNPSSYSLFAGSSTGHASCWDLRMMRRRWEIRASPNVLYSMHHLRNDTSTLVVGGIDGVLRIVDQGSGDVLSRCIMENSSISSGSTDENRVIVRKKLATRLAEDDRIDLMPNRPPISCLAVGMQKVVTAHSDRYISVWKFGIK</sequence>
<dbReference type="PANTHER" id="PTHR44436:SF1">
    <property type="entry name" value="F-BOX_WD REPEAT-CONTAINING PROTEIN 2"/>
    <property type="match status" value="1"/>
</dbReference>
<dbReference type="Gene3D" id="1.20.1280.50">
    <property type="match status" value="1"/>
</dbReference>
<dbReference type="Pfam" id="PF00646">
    <property type="entry name" value="F-box"/>
    <property type="match status" value="1"/>
</dbReference>
<dbReference type="InterPro" id="IPR015943">
    <property type="entry name" value="WD40/YVTN_repeat-like_dom_sf"/>
</dbReference>
<dbReference type="SMART" id="SM00320">
    <property type="entry name" value="WD40"/>
    <property type="match status" value="6"/>
</dbReference>
<gene>
    <name evidence="4" type="ORF">C2S53_011080</name>
</gene>
<evidence type="ECO:0000313" key="5">
    <source>
        <dbReference type="Proteomes" id="UP001190926"/>
    </source>
</evidence>
<evidence type="ECO:0000259" key="3">
    <source>
        <dbReference type="PROSITE" id="PS50181"/>
    </source>
</evidence>
<dbReference type="InterPro" id="IPR036322">
    <property type="entry name" value="WD40_repeat_dom_sf"/>
</dbReference>
<dbReference type="EMBL" id="SDAM02000019">
    <property type="protein sequence ID" value="KAH6836932.1"/>
    <property type="molecule type" value="Genomic_DNA"/>
</dbReference>